<keyword evidence="3" id="KW-1003">Cell membrane</keyword>
<dbReference type="EMBL" id="CAID01000005">
    <property type="protein sequence ID" value="CEF98142.1"/>
    <property type="molecule type" value="Genomic_DNA"/>
</dbReference>
<organism evidence="9 11">
    <name type="scientific">Ostreococcus tauri</name>
    <name type="common">Marine green alga</name>
    <dbReference type="NCBI Taxonomy" id="70448"/>
    <lineage>
        <taxon>Eukaryota</taxon>
        <taxon>Viridiplantae</taxon>
        <taxon>Chlorophyta</taxon>
        <taxon>Mamiellophyceae</taxon>
        <taxon>Mamiellales</taxon>
        <taxon>Bathycoccaceae</taxon>
        <taxon>Ostreococcus</taxon>
    </lineage>
</organism>
<accession>A0A1Y5IE68</accession>
<feature type="transmembrane region" description="Helical" evidence="8">
    <location>
        <begin position="298"/>
        <end position="319"/>
    </location>
</feature>
<dbReference type="InParanoid" id="A0A090M641"/>
<feature type="transmembrane region" description="Helical" evidence="8">
    <location>
        <begin position="82"/>
        <end position="99"/>
    </location>
</feature>
<reference evidence="10" key="3">
    <citation type="submission" date="2017-04" db="EMBL/GenBank/DDBJ databases">
        <title>Population genomics of picophytoplankton unveils novel chromosome hypervariability.</title>
        <authorList>
            <consortium name="DOE Joint Genome Institute"/>
            <person name="Blanc-Mathieu R."/>
            <person name="Krasovec M."/>
            <person name="Hebrard M."/>
            <person name="Yau S."/>
            <person name="Desgranges E."/>
            <person name="Martin J."/>
            <person name="Schackwitz W."/>
            <person name="Kuo A."/>
            <person name="Salin G."/>
            <person name="Donnadieu C."/>
            <person name="Desdevises Y."/>
            <person name="Sanchez-Ferandin S."/>
            <person name="Moreau H."/>
            <person name="Rivals E."/>
            <person name="Grigoriev I.V."/>
            <person name="Grimsley N."/>
            <person name="Eyre-Walker A."/>
            <person name="Piganeau G."/>
        </authorList>
    </citation>
    <scope>NUCLEOTIDE SEQUENCE [LARGE SCALE GENOMIC DNA]</scope>
    <source>
        <strain evidence="10">RCC 1115</strain>
    </source>
</reference>
<evidence type="ECO:0000256" key="3">
    <source>
        <dbReference type="ARBA" id="ARBA00022475"/>
    </source>
</evidence>
<comment type="subcellular location">
    <subcellularLocation>
        <location evidence="1">Cell inner membrane</location>
        <topology evidence="1">Multi-pass membrane protein</topology>
    </subcellularLocation>
</comment>
<keyword evidence="11" id="KW-1185">Reference proteome</keyword>
<dbReference type="Proteomes" id="UP000009170">
    <property type="component" value="Unassembled WGS sequence"/>
</dbReference>
<accession>A0A090M641</accession>
<evidence type="ECO:0000256" key="5">
    <source>
        <dbReference type="ARBA" id="ARBA00022692"/>
    </source>
</evidence>
<evidence type="ECO:0000256" key="8">
    <source>
        <dbReference type="SAM" id="Phobius"/>
    </source>
</evidence>
<protein>
    <recommendedName>
        <fullName evidence="12">Sulphur transport domain-containing protein</fullName>
    </recommendedName>
</protein>
<evidence type="ECO:0000256" key="7">
    <source>
        <dbReference type="ARBA" id="ARBA00023136"/>
    </source>
</evidence>
<sequence length="349" mass="35390">MSTELSFTPHHALGGGILLGVAVIGKLALTGRVLGVSGAFKGLVKGAREPWRLAFVGGLVAAGACARTLGALDENVSATTPSAARAAIAGALVGVGTAMGRGCTSGHGIVGNSRLSPRSFAYTLVFMATGAACATVFQTNAALDVDSKHHVLGRGTIGAERDDVELWVRLGAAAVCAFAAAAVYIKRAIAVSPKDGKGEAEVSAKKKHAIDVVVDGAAGLVFGLGLAVSGMMSPAKVSAFLSVLEPSWDPSLMFVMGGAMAVTMAGIRFAKAHTGLHKPTCSYNNFDFATNKNIDRPLLIGGVLFGAGWGLGGICPGPAIVSSVANPSAELGVWIASFIAGMWAHENFM</sequence>
<reference evidence="9" key="2">
    <citation type="journal article" date="2014" name="BMC Genomics">
        <title>An improved genome of the model marine alga Ostreococcus tauri unfolds by assessing Illumina de novo assemblies.</title>
        <authorList>
            <person name="Blanc-Mathieu R."/>
            <person name="Verhelst B."/>
            <person name="Derelle E."/>
            <person name="Rombauts S."/>
            <person name="Bouget F.Y."/>
            <person name="Carre I."/>
            <person name="Chateau A."/>
            <person name="Eyre-Walker A."/>
            <person name="Grimsley N."/>
            <person name="Moreau H."/>
            <person name="Piegu B."/>
            <person name="Rivals E."/>
            <person name="Schackwitz W."/>
            <person name="Van de Peer Y."/>
            <person name="Piganeau G."/>
        </authorList>
    </citation>
    <scope>NUCLEOTIDE SEQUENCE</scope>
    <source>
        <strain evidence="9">RCC4221</strain>
    </source>
</reference>
<evidence type="ECO:0000313" key="9">
    <source>
        <dbReference type="EMBL" id="CEF98142.1"/>
    </source>
</evidence>
<proteinExistence type="predicted"/>
<dbReference type="PANTHER" id="PTHR30574">
    <property type="entry name" value="INNER MEMBRANE PROTEIN YEDE"/>
    <property type="match status" value="1"/>
</dbReference>
<feature type="transmembrane region" description="Helical" evidence="8">
    <location>
        <begin position="50"/>
        <end position="70"/>
    </location>
</feature>
<feature type="transmembrane region" description="Helical" evidence="8">
    <location>
        <begin position="166"/>
        <end position="185"/>
    </location>
</feature>
<feature type="transmembrane region" description="Helical" evidence="8">
    <location>
        <begin position="212"/>
        <end position="232"/>
    </location>
</feature>
<evidence type="ECO:0000256" key="1">
    <source>
        <dbReference type="ARBA" id="ARBA00004429"/>
    </source>
</evidence>
<keyword evidence="7 8" id="KW-0472">Membrane</keyword>
<keyword evidence="5 8" id="KW-0812">Transmembrane</keyword>
<dbReference type="PANTHER" id="PTHR30574:SF1">
    <property type="entry name" value="SULPHUR TRANSPORT DOMAIN-CONTAINING PROTEIN"/>
    <property type="match status" value="1"/>
</dbReference>
<dbReference type="EMBL" id="KZ155776">
    <property type="protein sequence ID" value="OUS47771.1"/>
    <property type="molecule type" value="Genomic_DNA"/>
</dbReference>
<dbReference type="Pfam" id="PF20398">
    <property type="entry name" value="DUF6691"/>
    <property type="match status" value="1"/>
</dbReference>
<keyword evidence="2" id="KW-0813">Transport</keyword>
<keyword evidence="4" id="KW-0997">Cell inner membrane</keyword>
<evidence type="ECO:0000256" key="4">
    <source>
        <dbReference type="ARBA" id="ARBA00022519"/>
    </source>
</evidence>
<keyword evidence="6 8" id="KW-1133">Transmembrane helix</keyword>
<dbReference type="AlphaFoldDB" id="A0A090M641"/>
<feature type="transmembrane region" description="Helical" evidence="8">
    <location>
        <begin position="252"/>
        <end position="270"/>
    </location>
</feature>
<evidence type="ECO:0000313" key="11">
    <source>
        <dbReference type="Proteomes" id="UP000009170"/>
    </source>
</evidence>
<dbReference type="Proteomes" id="UP000195557">
    <property type="component" value="Unassembled WGS sequence"/>
</dbReference>
<reference evidence="9 11" key="1">
    <citation type="journal article" date="2006" name="Proc. Natl. Acad. Sci. U.S.A.">
        <title>Genome analysis of the smallest free-living eukaryote Ostreococcus tauri unveils many unique features.</title>
        <authorList>
            <person name="Derelle E."/>
            <person name="Ferraz C."/>
            <person name="Rombauts S."/>
            <person name="Rouze P."/>
            <person name="Worden A.Z."/>
            <person name="Robbens S."/>
            <person name="Partensky F."/>
            <person name="Degroeve S."/>
            <person name="Echeynie S."/>
            <person name="Cooke R."/>
            <person name="Saeys Y."/>
            <person name="Wuyts J."/>
            <person name="Jabbari K."/>
            <person name="Bowler C."/>
            <person name="Panaud O."/>
            <person name="Piegu B."/>
            <person name="Ball S.G."/>
            <person name="Ral J.-P."/>
            <person name="Bouget F.-Y."/>
            <person name="Piganeau G."/>
            <person name="De Baets B."/>
            <person name="Picard A."/>
            <person name="Delseny M."/>
            <person name="Demaille J."/>
            <person name="Van de Peer Y."/>
            <person name="Moreau H."/>
        </authorList>
    </citation>
    <scope>NUCLEOTIDE SEQUENCE [LARGE SCALE GENOMIC DNA]</scope>
    <source>
        <strain evidence="9 11">OTTH0595</strain>
    </source>
</reference>
<dbReference type="InterPro" id="IPR046513">
    <property type="entry name" value="DUF6691"/>
</dbReference>
<dbReference type="InterPro" id="IPR007272">
    <property type="entry name" value="Sulf_transp_TsuA/YedE"/>
</dbReference>
<accession>A0A454XR86</accession>
<evidence type="ECO:0008006" key="12">
    <source>
        <dbReference type="Google" id="ProtNLM"/>
    </source>
</evidence>
<evidence type="ECO:0000313" key="10">
    <source>
        <dbReference type="EMBL" id="OUS47771.1"/>
    </source>
</evidence>
<name>A0A090M641_OSTTA</name>
<evidence type="ECO:0000256" key="6">
    <source>
        <dbReference type="ARBA" id="ARBA00022989"/>
    </source>
</evidence>
<gene>
    <name evidence="10" type="ORF">BE221DRAFT_190077</name>
    <name evidence="9" type="ORF">OT_ostta05g04510</name>
</gene>
<feature type="transmembrane region" description="Helical" evidence="8">
    <location>
        <begin position="120"/>
        <end position="137"/>
    </location>
</feature>
<evidence type="ECO:0000256" key="2">
    <source>
        <dbReference type="ARBA" id="ARBA00022448"/>
    </source>
</evidence>
<dbReference type="OrthoDB" id="498439at2759"/>
<feature type="transmembrane region" description="Helical" evidence="8">
    <location>
        <begin position="12"/>
        <end position="29"/>
    </location>
</feature>
<dbReference type="GO" id="GO:0005886">
    <property type="term" value="C:plasma membrane"/>
    <property type="evidence" value="ECO:0007669"/>
    <property type="project" value="UniProtKB-SubCell"/>
</dbReference>